<dbReference type="Proteomes" id="UP001139150">
    <property type="component" value="Unassembled WGS sequence"/>
</dbReference>
<proteinExistence type="predicted"/>
<name>A0A9X2I704_9BACI</name>
<sequence length="244" mass="29012">MPRGTSKKYLHLQDEWVKLYNEEGLNFTKIAKRYSVQPETVSRYINHLVSKKTRSPFKENVHKWLSDYRKGKSFAEIARSHNVSETAVKNNIYKELQPIIQDLKWTWIALYKKGQSLKQIGDVYNFHPKVILNEIKNEVHLNVKTNHNVYEHFRGEWAKLYREGLSFEAIANKYNVSTDTVYRNVRHKVQVRSKKTNSDLIQELVPIWRHLYYKKGYTLQQISSEYKISTSTIYRHVRETVSSC</sequence>
<keyword evidence="2" id="KW-1185">Reference proteome</keyword>
<protein>
    <submittedName>
        <fullName evidence="1">Uncharacterized protein</fullName>
    </submittedName>
</protein>
<gene>
    <name evidence="1" type="ORF">MF646_17635</name>
</gene>
<dbReference type="EMBL" id="JAKRYL010000021">
    <property type="protein sequence ID" value="MCL7748943.1"/>
    <property type="molecule type" value="Genomic_DNA"/>
</dbReference>
<evidence type="ECO:0000313" key="1">
    <source>
        <dbReference type="EMBL" id="MCL7748943.1"/>
    </source>
</evidence>
<dbReference type="RefSeq" id="WP_250097827.1">
    <property type="nucleotide sequence ID" value="NZ_JAKRYL010000021.1"/>
</dbReference>
<evidence type="ECO:0000313" key="2">
    <source>
        <dbReference type="Proteomes" id="UP001139150"/>
    </source>
</evidence>
<accession>A0A9X2I704</accession>
<organism evidence="1 2">
    <name type="scientific">Halalkalibacter alkaliphilus</name>
    <dbReference type="NCBI Taxonomy" id="2917993"/>
    <lineage>
        <taxon>Bacteria</taxon>
        <taxon>Bacillati</taxon>
        <taxon>Bacillota</taxon>
        <taxon>Bacilli</taxon>
        <taxon>Bacillales</taxon>
        <taxon>Bacillaceae</taxon>
        <taxon>Halalkalibacter</taxon>
    </lineage>
</organism>
<reference evidence="1" key="1">
    <citation type="submission" date="2022-02" db="EMBL/GenBank/DDBJ databases">
        <title>Halalkalibacter sp. nov. isolated from Lonar Lake, India.</title>
        <authorList>
            <person name="Joshi A."/>
            <person name="Thite S."/>
            <person name="Lodha T."/>
        </authorList>
    </citation>
    <scope>NUCLEOTIDE SEQUENCE</scope>
    <source>
        <strain evidence="1">MEB205</strain>
    </source>
</reference>
<dbReference type="Gene3D" id="1.10.10.60">
    <property type="entry name" value="Homeodomain-like"/>
    <property type="match status" value="2"/>
</dbReference>
<dbReference type="AlphaFoldDB" id="A0A9X2I704"/>
<comment type="caution">
    <text evidence="1">The sequence shown here is derived from an EMBL/GenBank/DDBJ whole genome shotgun (WGS) entry which is preliminary data.</text>
</comment>